<name>A0A5F8AGC7_MACMU</name>
<dbReference type="InParanoid" id="A0A5F8AGC7"/>
<reference evidence="2" key="1">
    <citation type="journal article" date="2007" name="Science">
        <title>Evolutionary and biomedical insights from the rhesus macaque genome.</title>
        <authorList>
            <person name="Gibbs R.A."/>
            <person name="Rogers J."/>
            <person name="Katze M.G."/>
            <person name="Bumgarner R."/>
            <person name="Weinstock G.M."/>
            <person name="Mardis E.R."/>
            <person name="Remington K.A."/>
            <person name="Strausberg R.L."/>
            <person name="Venter J.C."/>
            <person name="Wilson R.K."/>
            <person name="Batzer M.A."/>
            <person name="Bustamante C.D."/>
            <person name="Eichler E.E."/>
            <person name="Hahn M.W."/>
            <person name="Hardison R.C."/>
            <person name="Makova K.D."/>
            <person name="Miller W."/>
            <person name="Milosavljevic A."/>
            <person name="Palermo R.E."/>
            <person name="Siepel A."/>
            <person name="Sikela J.M."/>
            <person name="Attaway T."/>
            <person name="Bell S."/>
            <person name="Bernard K.E."/>
            <person name="Buhay C.J."/>
            <person name="Chandrabose M.N."/>
            <person name="Dao M."/>
            <person name="Davis C."/>
            <person name="Delehaunty K.D."/>
            <person name="Ding Y."/>
            <person name="Dinh H.H."/>
            <person name="Dugan-Rocha S."/>
            <person name="Fulton L.A."/>
            <person name="Gabisi R.A."/>
            <person name="Garner T.T."/>
            <person name="Godfrey J."/>
            <person name="Hawes A.C."/>
            <person name="Hernandez J."/>
            <person name="Hines S."/>
            <person name="Holder M."/>
            <person name="Hume J."/>
            <person name="Jhangiani S.N."/>
            <person name="Joshi V."/>
            <person name="Khan Z.M."/>
            <person name="Kirkness E.F."/>
            <person name="Cree A."/>
            <person name="Fowler R.G."/>
            <person name="Lee S."/>
            <person name="Lewis L.R."/>
            <person name="Li Z."/>
            <person name="Liu Y.-S."/>
            <person name="Moore S.M."/>
            <person name="Muzny D."/>
            <person name="Nazareth L.V."/>
            <person name="Ngo D.N."/>
            <person name="Okwuonu G.O."/>
            <person name="Pai G."/>
            <person name="Parker D."/>
            <person name="Paul H.A."/>
            <person name="Pfannkoch C."/>
            <person name="Pohl C.S."/>
            <person name="Rogers Y.-H.C."/>
            <person name="Ruiz S.J."/>
            <person name="Sabo A."/>
            <person name="Santibanez J."/>
            <person name="Schneider B.W."/>
            <person name="Smith S.M."/>
            <person name="Sodergren E."/>
            <person name="Svatek A.F."/>
            <person name="Utterback T.R."/>
            <person name="Vattathil S."/>
            <person name="Warren W."/>
            <person name="White C.S."/>
            <person name="Chinwalla A.T."/>
            <person name="Feng Y."/>
            <person name="Halpern A.L."/>
            <person name="Hillier L.W."/>
            <person name="Huang X."/>
            <person name="Minx P."/>
            <person name="Nelson J.O."/>
            <person name="Pepin K.H."/>
            <person name="Qin X."/>
            <person name="Sutton G.G."/>
            <person name="Venter E."/>
            <person name="Walenz B.P."/>
            <person name="Wallis J.W."/>
            <person name="Worley K.C."/>
            <person name="Yang S.-P."/>
            <person name="Jones S.M."/>
            <person name="Marra M.A."/>
            <person name="Rocchi M."/>
            <person name="Schein J.E."/>
            <person name="Baertsch R."/>
            <person name="Clarke L."/>
            <person name="Csuros M."/>
            <person name="Glasscock J."/>
            <person name="Harris R.A."/>
            <person name="Havlak P."/>
            <person name="Jackson A.R."/>
            <person name="Jiang H."/>
            <person name="Liu Y."/>
            <person name="Messina D.N."/>
            <person name="Shen Y."/>
            <person name="Song H.X.-Z."/>
            <person name="Wylie T."/>
            <person name="Zhang L."/>
            <person name="Birney E."/>
            <person name="Han K."/>
            <person name="Konkel M.K."/>
            <person name="Lee J."/>
            <person name="Smit A.F.A."/>
            <person name="Ullmer B."/>
            <person name="Wang H."/>
            <person name="Xing J."/>
            <person name="Burhans R."/>
            <person name="Cheng Z."/>
            <person name="Karro J.E."/>
            <person name="Ma J."/>
            <person name="Raney B."/>
            <person name="She X."/>
            <person name="Cox M.J."/>
            <person name="Demuth J.P."/>
            <person name="Dumas L.J."/>
            <person name="Han S.-G."/>
            <person name="Hopkins J."/>
            <person name="Karimpour-Fard A."/>
            <person name="Kim Y.H."/>
            <person name="Pollack J.R."/>
            <person name="Vinar T."/>
            <person name="Addo-Quaye C."/>
            <person name="Degenhardt J."/>
            <person name="Denby A."/>
            <person name="Hubisz M.J."/>
            <person name="Indap A."/>
            <person name="Kosiol C."/>
            <person name="Lahn B.T."/>
            <person name="Lawson H.A."/>
            <person name="Marklein A."/>
            <person name="Nielsen R."/>
            <person name="Vallender E.J."/>
            <person name="Clark A.G."/>
            <person name="Ferguson B."/>
            <person name="Hernandez R.D."/>
            <person name="Hirani K."/>
            <person name="Kehrer-Sawatzki H."/>
            <person name="Kolb J."/>
            <person name="Patil S."/>
            <person name="Pu L.-L."/>
            <person name="Ren Y."/>
            <person name="Smith D.G."/>
            <person name="Wheeler D.A."/>
            <person name="Schenck I."/>
            <person name="Ball E.V."/>
            <person name="Chen R."/>
            <person name="Cooper D.N."/>
            <person name="Giardine B."/>
            <person name="Hsu F."/>
            <person name="Kent W.J."/>
            <person name="Lesk A."/>
            <person name="Nelson D.L."/>
            <person name="O'brien W.E."/>
            <person name="Pruefer K."/>
            <person name="Stenson P.D."/>
            <person name="Wallace J.C."/>
            <person name="Ke H."/>
            <person name="Liu X.-M."/>
            <person name="Wang P."/>
            <person name="Xiang A.P."/>
            <person name="Yang F."/>
            <person name="Barber G.P."/>
            <person name="Haussler D."/>
            <person name="Karolchik D."/>
            <person name="Kern A.D."/>
            <person name="Kuhn R.M."/>
            <person name="Smith K.E."/>
            <person name="Zwieg A.S."/>
        </authorList>
    </citation>
    <scope>NUCLEOTIDE SEQUENCE [LARGE SCALE GENOMIC DNA]</scope>
    <source>
        <strain evidence="2">17573</strain>
    </source>
</reference>
<reference evidence="1" key="4">
    <citation type="submission" date="2025-09" db="UniProtKB">
        <authorList>
            <consortium name="Ensembl"/>
        </authorList>
    </citation>
    <scope>IDENTIFICATION</scope>
    <source>
        <strain evidence="1">17573</strain>
    </source>
</reference>
<keyword evidence="2" id="KW-1185">Reference proteome</keyword>
<dbReference type="Ensembl" id="ENSMMUT00000106490.1">
    <property type="protein sequence ID" value="ENSMMUP00000076455.1"/>
    <property type="gene ID" value="ENSMMUG00000059663.1"/>
</dbReference>
<dbReference type="Bgee" id="ENSMMUG00000059663">
    <property type="expression patterns" value="Expressed in liver and 8 other cell types or tissues"/>
</dbReference>
<dbReference type="PANTHER" id="PTHR12138">
    <property type="entry name" value="PRIMATE-EXPANDED PROTEIN FAMILY"/>
    <property type="match status" value="1"/>
</dbReference>
<sequence length="127" mass="13549">MSAHCNLSLLNSWDHRCTPPHLATDFCFCFCFVLFFLRWSLALSPRLECSGVISAHCSLNLLGSGDPASAAGVTGITGGHHHAPLIFVETGFRHVAQASPKLLSSGDLPTLAFQNAGIIGVSHHAWP</sequence>
<accession>A0A5F8AGC7</accession>
<protein>
    <submittedName>
        <fullName evidence="1">Uncharacterized protein</fullName>
    </submittedName>
</protein>
<reference evidence="1" key="3">
    <citation type="submission" date="2025-08" db="UniProtKB">
        <authorList>
            <consortium name="Ensembl"/>
        </authorList>
    </citation>
    <scope>IDENTIFICATION</scope>
    <source>
        <strain evidence="1">17573</strain>
    </source>
</reference>
<dbReference type="AlphaFoldDB" id="A0A5F8AGC7"/>
<dbReference type="VEuPathDB" id="HostDB:ENSMMUG00000059663"/>
<dbReference type="PRINTS" id="PR02045">
    <property type="entry name" value="F138DOMAIN"/>
</dbReference>
<evidence type="ECO:0000313" key="2">
    <source>
        <dbReference type="Proteomes" id="UP000006718"/>
    </source>
</evidence>
<proteinExistence type="predicted"/>
<evidence type="ECO:0000313" key="1">
    <source>
        <dbReference type="Ensembl" id="ENSMMUP00000076455.1"/>
    </source>
</evidence>
<dbReference type="GeneTree" id="ENSGT01150000286943"/>
<dbReference type="Proteomes" id="UP000006718">
    <property type="component" value="Chromosome 11"/>
</dbReference>
<reference evidence="1" key="2">
    <citation type="submission" date="2019-01" db="EMBL/GenBank/DDBJ databases">
        <authorList>
            <person name="Graves T."/>
            <person name="Eichler E.E."/>
            <person name="Wilson R.K."/>
        </authorList>
    </citation>
    <scope>NUCLEOTIDE SEQUENCE [LARGE SCALE GENOMIC DNA]</scope>
    <source>
        <strain evidence="1">17573</strain>
    </source>
</reference>
<organism evidence="1 2">
    <name type="scientific">Macaca mulatta</name>
    <name type="common">Rhesus macaque</name>
    <dbReference type="NCBI Taxonomy" id="9544"/>
    <lineage>
        <taxon>Eukaryota</taxon>
        <taxon>Metazoa</taxon>
        <taxon>Chordata</taxon>
        <taxon>Craniata</taxon>
        <taxon>Vertebrata</taxon>
        <taxon>Euteleostomi</taxon>
        <taxon>Mammalia</taxon>
        <taxon>Eutheria</taxon>
        <taxon>Euarchontoglires</taxon>
        <taxon>Primates</taxon>
        <taxon>Haplorrhini</taxon>
        <taxon>Catarrhini</taxon>
        <taxon>Cercopithecidae</taxon>
        <taxon>Cercopithecinae</taxon>
        <taxon>Macaca</taxon>
    </lineage>
</organism>
<dbReference type="PANTHER" id="PTHR12138:SF156">
    <property type="entry name" value="LMO7 DOWNSTREAM NEIGHBOR PROTEIN"/>
    <property type="match status" value="1"/>
</dbReference>